<feature type="domain" description="Sigma-54 factor interaction" evidence="6">
    <location>
        <begin position="183"/>
        <end position="411"/>
    </location>
</feature>
<keyword evidence="5" id="KW-0804">Transcription</keyword>
<dbReference type="NCBIfam" id="TIGR00229">
    <property type="entry name" value="sensory_box"/>
    <property type="match status" value="1"/>
</dbReference>
<feature type="domain" description="PAS" evidence="7">
    <location>
        <begin position="35"/>
        <end position="83"/>
    </location>
</feature>
<dbReference type="GO" id="GO:0006355">
    <property type="term" value="P:regulation of DNA-templated transcription"/>
    <property type="evidence" value="ECO:0007669"/>
    <property type="project" value="InterPro"/>
</dbReference>
<dbReference type="PROSITE" id="PS50045">
    <property type="entry name" value="SIGMA54_INTERACT_4"/>
    <property type="match status" value="1"/>
</dbReference>
<organism evidence="8 9">
    <name type="scientific">Laceyella tengchongensis</name>
    <dbReference type="NCBI Taxonomy" id="574699"/>
    <lineage>
        <taxon>Bacteria</taxon>
        <taxon>Bacillati</taxon>
        <taxon>Bacillota</taxon>
        <taxon>Bacilli</taxon>
        <taxon>Bacillales</taxon>
        <taxon>Thermoactinomycetaceae</taxon>
        <taxon>Laceyella</taxon>
    </lineage>
</organism>
<dbReference type="InterPro" id="IPR000014">
    <property type="entry name" value="PAS"/>
</dbReference>
<dbReference type="InterPro" id="IPR058031">
    <property type="entry name" value="AAA_lid_NorR"/>
</dbReference>
<dbReference type="InterPro" id="IPR013656">
    <property type="entry name" value="PAS_4"/>
</dbReference>
<dbReference type="InterPro" id="IPR025944">
    <property type="entry name" value="Sigma_54_int_dom_CS"/>
</dbReference>
<evidence type="ECO:0000256" key="4">
    <source>
        <dbReference type="ARBA" id="ARBA00023125"/>
    </source>
</evidence>
<dbReference type="SUPFAM" id="SSF55785">
    <property type="entry name" value="PYP-like sensor domain (PAS domain)"/>
    <property type="match status" value="1"/>
</dbReference>
<dbReference type="SUPFAM" id="SSF52540">
    <property type="entry name" value="P-loop containing nucleoside triphosphate hydrolases"/>
    <property type="match status" value="1"/>
</dbReference>
<keyword evidence="2" id="KW-0067">ATP-binding</keyword>
<comment type="caution">
    <text evidence="8">The sequence shown here is derived from an EMBL/GenBank/DDBJ whole genome shotgun (WGS) entry which is preliminary data.</text>
</comment>
<proteinExistence type="predicted"/>
<dbReference type="InterPro" id="IPR025662">
    <property type="entry name" value="Sigma_54_int_dom_ATP-bd_1"/>
</dbReference>
<dbReference type="PROSITE" id="PS00688">
    <property type="entry name" value="SIGMA54_INTERACT_3"/>
    <property type="match status" value="1"/>
</dbReference>
<dbReference type="InterPro" id="IPR009057">
    <property type="entry name" value="Homeodomain-like_sf"/>
</dbReference>
<evidence type="ECO:0000259" key="7">
    <source>
        <dbReference type="PROSITE" id="PS50112"/>
    </source>
</evidence>
<dbReference type="Pfam" id="PF00158">
    <property type="entry name" value="Sigma54_activat"/>
    <property type="match status" value="1"/>
</dbReference>
<dbReference type="CDD" id="cd00130">
    <property type="entry name" value="PAS"/>
    <property type="match status" value="1"/>
</dbReference>
<evidence type="ECO:0000259" key="6">
    <source>
        <dbReference type="PROSITE" id="PS50045"/>
    </source>
</evidence>
<dbReference type="InterPro" id="IPR003593">
    <property type="entry name" value="AAA+_ATPase"/>
</dbReference>
<dbReference type="GO" id="GO:0043565">
    <property type="term" value="F:sequence-specific DNA binding"/>
    <property type="evidence" value="ECO:0007669"/>
    <property type="project" value="InterPro"/>
</dbReference>
<keyword evidence="3" id="KW-0805">Transcription regulation</keyword>
<dbReference type="GO" id="GO:0005524">
    <property type="term" value="F:ATP binding"/>
    <property type="evidence" value="ECO:0007669"/>
    <property type="project" value="UniProtKB-KW"/>
</dbReference>
<dbReference type="InterPro" id="IPR002078">
    <property type="entry name" value="Sigma_54_int"/>
</dbReference>
<keyword evidence="1" id="KW-0547">Nucleotide-binding</keyword>
<dbReference type="PROSITE" id="PS50112">
    <property type="entry name" value="PAS"/>
    <property type="match status" value="1"/>
</dbReference>
<dbReference type="Gene3D" id="3.30.450.20">
    <property type="entry name" value="PAS domain"/>
    <property type="match status" value="1"/>
</dbReference>
<dbReference type="PANTHER" id="PTHR32071:SF74">
    <property type="entry name" value="TRANSCRIPTIONAL ACTIVATOR ROCR"/>
    <property type="match status" value="1"/>
</dbReference>
<dbReference type="FunFam" id="3.40.50.300:FF:000006">
    <property type="entry name" value="DNA-binding transcriptional regulator NtrC"/>
    <property type="match status" value="1"/>
</dbReference>
<dbReference type="PRINTS" id="PR01590">
    <property type="entry name" value="HTHFIS"/>
</dbReference>
<reference evidence="8" key="1">
    <citation type="submission" date="2017-05" db="EMBL/GenBank/DDBJ databases">
        <authorList>
            <person name="Varghese N."/>
            <person name="Submissions S."/>
        </authorList>
    </citation>
    <scope>NUCLEOTIDE SEQUENCE</scope>
    <source>
        <strain evidence="8">DSM 45262</strain>
    </source>
</reference>
<dbReference type="InterPro" id="IPR035965">
    <property type="entry name" value="PAS-like_dom_sf"/>
</dbReference>
<keyword evidence="4" id="KW-0238">DNA-binding</keyword>
<evidence type="ECO:0000256" key="1">
    <source>
        <dbReference type="ARBA" id="ARBA00022741"/>
    </source>
</evidence>
<evidence type="ECO:0000313" key="8">
    <source>
        <dbReference type="EMBL" id="SMP25975.1"/>
    </source>
</evidence>
<evidence type="ECO:0000313" key="9">
    <source>
        <dbReference type="Proteomes" id="UP001157946"/>
    </source>
</evidence>
<dbReference type="SMART" id="SM00382">
    <property type="entry name" value="AAA"/>
    <property type="match status" value="1"/>
</dbReference>
<dbReference type="PROSITE" id="PS00675">
    <property type="entry name" value="SIGMA54_INTERACT_1"/>
    <property type="match status" value="1"/>
</dbReference>
<dbReference type="InterPro" id="IPR025943">
    <property type="entry name" value="Sigma_54_int_dom_ATP-bd_2"/>
</dbReference>
<dbReference type="Pfam" id="PF25601">
    <property type="entry name" value="AAA_lid_14"/>
    <property type="match status" value="1"/>
</dbReference>
<dbReference type="PROSITE" id="PS00676">
    <property type="entry name" value="SIGMA54_INTERACT_2"/>
    <property type="match status" value="1"/>
</dbReference>
<gene>
    <name evidence="8" type="ORF">SAMN06265361_105100</name>
</gene>
<evidence type="ECO:0000256" key="2">
    <source>
        <dbReference type="ARBA" id="ARBA00022840"/>
    </source>
</evidence>
<dbReference type="Proteomes" id="UP001157946">
    <property type="component" value="Unassembled WGS sequence"/>
</dbReference>
<keyword evidence="9" id="KW-1185">Reference proteome</keyword>
<dbReference type="Pfam" id="PF08448">
    <property type="entry name" value="PAS_4"/>
    <property type="match status" value="1"/>
</dbReference>
<sequence length="495" mass="56440">MDMMNFCQRVTIFRQSDRKRRKGELSHLMITPGMKQDMIVEFLECLDEGVHIVNAEGSTIYYNKVASQLDGMPADEVIGMHVLEAFPSLTHKSSTLLSVLKTGQALEEREQTFMNRKGKRVTTINRTIPLRSKGKVVGAAEISKDLTRMKELSDQVLHLQERIRHPRGSREQEVKRFYSFDDIVTQNPLMLKEIERARRAARTHSPVLVIGETGTGKELFVQAIHRDSSRRDQPFIVQNCAAIPASLLEGILFGTARGAFTGAEDRPGLVELADGGTLFLDEIHAMPIDLQAKLLRVLEDGQVRRVGGTELRSFDVRVIVATNEDPLLSIKEGRLRRDLYYRIHVVGIHLPPLRERPEDITCLTHYFFRKLKGQWHSPVKRIADEVMEAFVRYDWPGNVRELEHTVEGALNLALEEELQLVHLPRHFQAIEPTQVIRMKGSGGCLREMLWDVEARLIREAMEEAGGNVLQAAKRLGIPRQTLQYKLKKLNERKRG</sequence>
<evidence type="ECO:0000256" key="5">
    <source>
        <dbReference type="ARBA" id="ARBA00023163"/>
    </source>
</evidence>
<dbReference type="CDD" id="cd00009">
    <property type="entry name" value="AAA"/>
    <property type="match status" value="1"/>
</dbReference>
<dbReference type="Gene3D" id="1.10.8.60">
    <property type="match status" value="1"/>
</dbReference>
<evidence type="ECO:0000256" key="3">
    <source>
        <dbReference type="ARBA" id="ARBA00023015"/>
    </source>
</evidence>
<dbReference type="AlphaFoldDB" id="A0AA45WQG3"/>
<dbReference type="InterPro" id="IPR027417">
    <property type="entry name" value="P-loop_NTPase"/>
</dbReference>
<dbReference type="PANTHER" id="PTHR32071">
    <property type="entry name" value="TRANSCRIPTIONAL REGULATORY PROTEIN"/>
    <property type="match status" value="1"/>
</dbReference>
<dbReference type="SUPFAM" id="SSF46689">
    <property type="entry name" value="Homeodomain-like"/>
    <property type="match status" value="1"/>
</dbReference>
<dbReference type="Gene3D" id="3.40.50.300">
    <property type="entry name" value="P-loop containing nucleotide triphosphate hydrolases"/>
    <property type="match status" value="1"/>
</dbReference>
<dbReference type="EMBL" id="FXTU01000005">
    <property type="protein sequence ID" value="SMP25975.1"/>
    <property type="molecule type" value="Genomic_DNA"/>
</dbReference>
<accession>A0AA45WQG3</accession>
<dbReference type="InterPro" id="IPR002197">
    <property type="entry name" value="HTH_Fis"/>
</dbReference>
<dbReference type="Pfam" id="PF02954">
    <property type="entry name" value="HTH_8"/>
    <property type="match status" value="1"/>
</dbReference>
<dbReference type="Gene3D" id="1.10.10.60">
    <property type="entry name" value="Homeodomain-like"/>
    <property type="match status" value="1"/>
</dbReference>
<name>A0AA45WQG3_9BACL</name>
<protein>
    <submittedName>
        <fullName evidence="8">Arginine utilization regulatory protein</fullName>
    </submittedName>
</protein>